<keyword evidence="1" id="KW-0732">Signal</keyword>
<accession>A0A183V3G4</accession>
<feature type="signal peptide" evidence="1">
    <location>
        <begin position="1"/>
        <end position="20"/>
    </location>
</feature>
<keyword evidence="3" id="KW-1185">Reference proteome</keyword>
<evidence type="ECO:0000256" key="1">
    <source>
        <dbReference type="SAM" id="SignalP"/>
    </source>
</evidence>
<evidence type="ECO:0000313" key="2">
    <source>
        <dbReference type="EMBL" id="VDM46605.1"/>
    </source>
</evidence>
<organism evidence="3 4">
    <name type="scientific">Toxocara canis</name>
    <name type="common">Canine roundworm</name>
    <dbReference type="NCBI Taxonomy" id="6265"/>
    <lineage>
        <taxon>Eukaryota</taxon>
        <taxon>Metazoa</taxon>
        <taxon>Ecdysozoa</taxon>
        <taxon>Nematoda</taxon>
        <taxon>Chromadorea</taxon>
        <taxon>Rhabditida</taxon>
        <taxon>Spirurina</taxon>
        <taxon>Ascaridomorpha</taxon>
        <taxon>Ascaridoidea</taxon>
        <taxon>Toxocaridae</taxon>
        <taxon>Toxocara</taxon>
    </lineage>
</organism>
<dbReference type="EMBL" id="UYWY01022756">
    <property type="protein sequence ID" value="VDM46605.1"/>
    <property type="molecule type" value="Genomic_DNA"/>
</dbReference>
<protein>
    <submittedName>
        <fullName evidence="2 4">Uncharacterized protein</fullName>
    </submittedName>
</protein>
<dbReference type="WBParaSite" id="TCNE_0001528501-mRNA-1">
    <property type="protein sequence ID" value="TCNE_0001528501-mRNA-1"/>
    <property type="gene ID" value="TCNE_0001528501"/>
</dbReference>
<reference evidence="4" key="1">
    <citation type="submission" date="2016-06" db="UniProtKB">
        <authorList>
            <consortium name="WormBaseParasite"/>
        </authorList>
    </citation>
    <scope>IDENTIFICATION</scope>
</reference>
<gene>
    <name evidence="2" type="ORF">TCNE_LOCUS15284</name>
</gene>
<evidence type="ECO:0000313" key="4">
    <source>
        <dbReference type="WBParaSite" id="TCNE_0001528501-mRNA-1"/>
    </source>
</evidence>
<reference evidence="2 3" key="2">
    <citation type="submission" date="2018-11" db="EMBL/GenBank/DDBJ databases">
        <authorList>
            <consortium name="Pathogen Informatics"/>
        </authorList>
    </citation>
    <scope>NUCLEOTIDE SEQUENCE [LARGE SCALE GENOMIC DNA]</scope>
</reference>
<dbReference type="AlphaFoldDB" id="A0A183V3G4"/>
<name>A0A183V3G4_TOXCA</name>
<sequence length="212" mass="24869">MALLKVQVVLMLLSSAWMLASNPDKDDAANQMWNNLIMKVDDALIMPVSSIRNCFPNEPIVVAEYGPPEFIEFWNSLTDDEFETITTVMDEVKQSWSSAAEAIVRVYGDGFWAGRYTIIRTEFHRRIDILPLQWRKIMAEIVDSILTFNEMRFLRAFLAFKELPANGRKRIYEEFPWMRKMMHLYGWGGALYWFHRIIYHSNVAFRIGAESR</sequence>
<feature type="chain" id="PRO_5044553585" evidence="1">
    <location>
        <begin position="21"/>
        <end position="212"/>
    </location>
</feature>
<evidence type="ECO:0000313" key="3">
    <source>
        <dbReference type="Proteomes" id="UP000050794"/>
    </source>
</evidence>
<proteinExistence type="predicted"/>
<dbReference type="Proteomes" id="UP000050794">
    <property type="component" value="Unassembled WGS sequence"/>
</dbReference>